<dbReference type="KEGG" id="tet:TTHERM_00299910"/>
<sequence>MSRYGVETVIDFSSSLYRPYKTTEAVSQREQLKNMVLKKYMDLYGKKSSKLADEIQKEVNYYFYNQHVNEAGIRILKQRIENLASNPAFGATQIKKQANTALPPVRQSTAEANKQTAPNKQDQSQNDDNLSRRSNARSSHSQQLANAGLKILGQRSQGNQNYEFDQVSMSSSSSRKPKSVYYLEGREEDEWAQLVKFDASMFQKEQEMLRQRQQLIKQRLKEELDKQLQEKQNKVEKEKQDHYEYIRFQDELIKLQDEAEKKKEIEKQNRLQNEKAMREKQKYEIKIKRRQERIREKELDDAMINRIIKEQQDEEINRQKRKEKERERQNQMLIENQINKQKQEEELVKEKKEDIFLQNQYAKLLDDQEEFREREKKERFDKIQKLTKKFENTIQKDIKEQIRQEDEKMLQHILDTNKKIEQEDNERKQKVKDQKVFIKQFLDQQIQEKHNRQIEEEKLNKQQAEIWQKDREHFLDHEDKKKKYIQDVNKQHQKILVDQIKQKDDLTFKGKMSIEELKQNKDRIQRILDQSPDQASYKHAKENSLKRSM</sequence>
<dbReference type="EMBL" id="GG662449">
    <property type="protein sequence ID" value="EAS04273.3"/>
    <property type="molecule type" value="Genomic_DNA"/>
</dbReference>
<protein>
    <submittedName>
        <fullName evidence="3">Uncharacterized protein</fullName>
    </submittedName>
</protein>
<dbReference type="HOGENOM" id="CLU_536896_0_0_1"/>
<accession>I7MIC8</accession>
<evidence type="ECO:0000313" key="4">
    <source>
        <dbReference type="Proteomes" id="UP000009168"/>
    </source>
</evidence>
<feature type="region of interest" description="Disordered" evidence="2">
    <location>
        <begin position="101"/>
        <end position="143"/>
    </location>
</feature>
<reference evidence="4" key="1">
    <citation type="journal article" date="2006" name="PLoS Biol.">
        <title>Macronuclear genome sequence of the ciliate Tetrahymena thermophila, a model eukaryote.</title>
        <authorList>
            <person name="Eisen J.A."/>
            <person name="Coyne R.S."/>
            <person name="Wu M."/>
            <person name="Wu D."/>
            <person name="Thiagarajan M."/>
            <person name="Wortman J.R."/>
            <person name="Badger J.H."/>
            <person name="Ren Q."/>
            <person name="Amedeo P."/>
            <person name="Jones K.M."/>
            <person name="Tallon L.J."/>
            <person name="Delcher A.L."/>
            <person name="Salzberg S.L."/>
            <person name="Silva J.C."/>
            <person name="Haas B.J."/>
            <person name="Majoros W.H."/>
            <person name="Farzad M."/>
            <person name="Carlton J.M."/>
            <person name="Smith R.K. Jr."/>
            <person name="Garg J."/>
            <person name="Pearlman R.E."/>
            <person name="Karrer K.M."/>
            <person name="Sun L."/>
            <person name="Manning G."/>
            <person name="Elde N.C."/>
            <person name="Turkewitz A.P."/>
            <person name="Asai D.J."/>
            <person name="Wilkes D.E."/>
            <person name="Wang Y."/>
            <person name="Cai H."/>
            <person name="Collins K."/>
            <person name="Stewart B.A."/>
            <person name="Lee S.R."/>
            <person name="Wilamowska K."/>
            <person name="Weinberg Z."/>
            <person name="Ruzzo W.L."/>
            <person name="Wloga D."/>
            <person name="Gaertig J."/>
            <person name="Frankel J."/>
            <person name="Tsao C.-C."/>
            <person name="Gorovsky M.A."/>
            <person name="Keeling P.J."/>
            <person name="Waller R.F."/>
            <person name="Patron N.J."/>
            <person name="Cherry J.M."/>
            <person name="Stover N.A."/>
            <person name="Krieger C.J."/>
            <person name="del Toro C."/>
            <person name="Ryder H.F."/>
            <person name="Williamson S.C."/>
            <person name="Barbeau R.A."/>
            <person name="Hamilton E.P."/>
            <person name="Orias E."/>
        </authorList>
    </citation>
    <scope>NUCLEOTIDE SEQUENCE [LARGE SCALE GENOMIC DNA]</scope>
    <source>
        <strain evidence="4">SB210</strain>
    </source>
</reference>
<name>I7MIC8_TETTS</name>
<keyword evidence="1" id="KW-0175">Coiled coil</keyword>
<gene>
    <name evidence="3" type="ORF">TTHERM_00299910</name>
</gene>
<evidence type="ECO:0000256" key="2">
    <source>
        <dbReference type="SAM" id="MobiDB-lite"/>
    </source>
</evidence>
<keyword evidence="4" id="KW-1185">Reference proteome</keyword>
<dbReference type="InParanoid" id="I7MIC8"/>
<feature type="region of interest" description="Disordered" evidence="2">
    <location>
        <begin position="527"/>
        <end position="549"/>
    </location>
</feature>
<dbReference type="GeneID" id="7833031"/>
<dbReference type="OrthoDB" id="445364at2759"/>
<dbReference type="OMA" id="MKREYMF"/>
<dbReference type="AlphaFoldDB" id="I7MIC8"/>
<dbReference type="RefSeq" id="XP_001024518.3">
    <property type="nucleotide sequence ID" value="XM_001024518.4"/>
</dbReference>
<organism evidence="3 4">
    <name type="scientific">Tetrahymena thermophila (strain SB210)</name>
    <dbReference type="NCBI Taxonomy" id="312017"/>
    <lineage>
        <taxon>Eukaryota</taxon>
        <taxon>Sar</taxon>
        <taxon>Alveolata</taxon>
        <taxon>Ciliophora</taxon>
        <taxon>Intramacronucleata</taxon>
        <taxon>Oligohymenophorea</taxon>
        <taxon>Hymenostomatida</taxon>
        <taxon>Tetrahymenina</taxon>
        <taxon>Tetrahymenidae</taxon>
        <taxon>Tetrahymena</taxon>
    </lineage>
</organism>
<dbReference type="Proteomes" id="UP000009168">
    <property type="component" value="Unassembled WGS sequence"/>
</dbReference>
<evidence type="ECO:0000313" key="3">
    <source>
        <dbReference type="EMBL" id="EAS04273.3"/>
    </source>
</evidence>
<evidence type="ECO:0000256" key="1">
    <source>
        <dbReference type="SAM" id="Coils"/>
    </source>
</evidence>
<feature type="compositionally biased region" description="Basic and acidic residues" evidence="2">
    <location>
        <begin position="539"/>
        <end position="549"/>
    </location>
</feature>
<proteinExistence type="predicted"/>
<dbReference type="eggNOG" id="ENOG502QT71">
    <property type="taxonomic scope" value="Eukaryota"/>
</dbReference>
<feature type="coiled-coil region" evidence="1">
    <location>
        <begin position="210"/>
        <end position="354"/>
    </location>
</feature>